<evidence type="ECO:0000256" key="4">
    <source>
        <dbReference type="ARBA" id="ARBA00023125"/>
    </source>
</evidence>
<dbReference type="Proteomes" id="UP000184383">
    <property type="component" value="Unassembled WGS sequence"/>
</dbReference>
<comment type="subcellular location">
    <subcellularLocation>
        <location evidence="1">Nucleus</location>
    </subcellularLocation>
</comment>
<dbReference type="GO" id="GO:0005634">
    <property type="term" value="C:nucleus"/>
    <property type="evidence" value="ECO:0007669"/>
    <property type="project" value="UniProtKB-SubCell"/>
</dbReference>
<dbReference type="PANTHER" id="PTHR47540:SF6">
    <property type="entry name" value="ZN(II)2CYS6 TRANSCRIPTION FACTOR (EUROFUNG)"/>
    <property type="match status" value="1"/>
</dbReference>
<dbReference type="SMART" id="SM00906">
    <property type="entry name" value="Fungal_trans"/>
    <property type="match status" value="1"/>
</dbReference>
<keyword evidence="9" id="KW-1185">Reference proteome</keyword>
<dbReference type="InterPro" id="IPR051711">
    <property type="entry name" value="Stress_Response_Reg"/>
</dbReference>
<dbReference type="GO" id="GO:0008270">
    <property type="term" value="F:zinc ion binding"/>
    <property type="evidence" value="ECO:0007669"/>
    <property type="project" value="InterPro"/>
</dbReference>
<keyword evidence="4" id="KW-0238">DNA-binding</keyword>
<dbReference type="VEuPathDB" id="FungiDB:ASPWEDRAFT_115897"/>
<keyword evidence="2" id="KW-0479">Metal-binding</keyword>
<reference evidence="9" key="1">
    <citation type="journal article" date="2017" name="Genome Biol.">
        <title>Comparative genomics reveals high biological diversity and specific adaptations in the industrially and medically important fungal genus Aspergillus.</title>
        <authorList>
            <person name="de Vries R.P."/>
            <person name="Riley R."/>
            <person name="Wiebenga A."/>
            <person name="Aguilar-Osorio G."/>
            <person name="Amillis S."/>
            <person name="Uchima C.A."/>
            <person name="Anderluh G."/>
            <person name="Asadollahi M."/>
            <person name="Askin M."/>
            <person name="Barry K."/>
            <person name="Battaglia E."/>
            <person name="Bayram O."/>
            <person name="Benocci T."/>
            <person name="Braus-Stromeyer S.A."/>
            <person name="Caldana C."/>
            <person name="Canovas D."/>
            <person name="Cerqueira G.C."/>
            <person name="Chen F."/>
            <person name="Chen W."/>
            <person name="Choi C."/>
            <person name="Clum A."/>
            <person name="Dos Santos R.A."/>
            <person name="Damasio A.R."/>
            <person name="Diallinas G."/>
            <person name="Emri T."/>
            <person name="Fekete E."/>
            <person name="Flipphi M."/>
            <person name="Freyberg S."/>
            <person name="Gallo A."/>
            <person name="Gournas C."/>
            <person name="Habgood R."/>
            <person name="Hainaut M."/>
            <person name="Harispe M.L."/>
            <person name="Henrissat B."/>
            <person name="Hilden K.S."/>
            <person name="Hope R."/>
            <person name="Hossain A."/>
            <person name="Karabika E."/>
            <person name="Karaffa L."/>
            <person name="Karanyi Z."/>
            <person name="Krasevec N."/>
            <person name="Kuo A."/>
            <person name="Kusch H."/>
            <person name="LaButti K."/>
            <person name="Lagendijk E.L."/>
            <person name="Lapidus A."/>
            <person name="Levasseur A."/>
            <person name="Lindquist E."/>
            <person name="Lipzen A."/>
            <person name="Logrieco A.F."/>
            <person name="MacCabe A."/>
            <person name="Maekelae M.R."/>
            <person name="Malavazi I."/>
            <person name="Melin P."/>
            <person name="Meyer V."/>
            <person name="Mielnichuk N."/>
            <person name="Miskei M."/>
            <person name="Molnar A.P."/>
            <person name="Mule G."/>
            <person name="Ngan C.Y."/>
            <person name="Orejas M."/>
            <person name="Orosz E."/>
            <person name="Ouedraogo J.P."/>
            <person name="Overkamp K.M."/>
            <person name="Park H.-S."/>
            <person name="Perrone G."/>
            <person name="Piumi F."/>
            <person name="Punt P.J."/>
            <person name="Ram A.F."/>
            <person name="Ramon A."/>
            <person name="Rauscher S."/>
            <person name="Record E."/>
            <person name="Riano-Pachon D.M."/>
            <person name="Robert V."/>
            <person name="Roehrig J."/>
            <person name="Ruller R."/>
            <person name="Salamov A."/>
            <person name="Salih N.S."/>
            <person name="Samson R.A."/>
            <person name="Sandor E."/>
            <person name="Sanguinetti M."/>
            <person name="Schuetze T."/>
            <person name="Sepcic K."/>
            <person name="Shelest E."/>
            <person name="Sherlock G."/>
            <person name="Sophianopoulou V."/>
            <person name="Squina F.M."/>
            <person name="Sun H."/>
            <person name="Susca A."/>
            <person name="Todd R.B."/>
            <person name="Tsang A."/>
            <person name="Unkles S.E."/>
            <person name="van de Wiele N."/>
            <person name="van Rossen-Uffink D."/>
            <person name="Oliveira J.V."/>
            <person name="Vesth T.C."/>
            <person name="Visser J."/>
            <person name="Yu J.-H."/>
            <person name="Zhou M."/>
            <person name="Andersen M.R."/>
            <person name="Archer D.B."/>
            <person name="Baker S.E."/>
            <person name="Benoit I."/>
            <person name="Brakhage A.A."/>
            <person name="Braus G.H."/>
            <person name="Fischer R."/>
            <person name="Frisvad J.C."/>
            <person name="Goldman G.H."/>
            <person name="Houbraken J."/>
            <person name="Oakley B."/>
            <person name="Pocsi I."/>
            <person name="Scazzocchio C."/>
            <person name="Seiboth B."/>
            <person name="vanKuyk P.A."/>
            <person name="Wortman J."/>
            <person name="Dyer P.S."/>
            <person name="Grigoriev I.V."/>
        </authorList>
    </citation>
    <scope>NUCLEOTIDE SEQUENCE [LARGE SCALE GENOMIC DNA]</scope>
    <source>
        <strain evidence="9">DTO 134E9</strain>
    </source>
</reference>
<dbReference type="RefSeq" id="XP_040687265.1">
    <property type="nucleotide sequence ID" value="XM_040828614.1"/>
</dbReference>
<evidence type="ECO:0000259" key="7">
    <source>
        <dbReference type="PROSITE" id="PS50048"/>
    </source>
</evidence>
<evidence type="ECO:0000256" key="3">
    <source>
        <dbReference type="ARBA" id="ARBA00023015"/>
    </source>
</evidence>
<dbReference type="InterPro" id="IPR001138">
    <property type="entry name" value="Zn2Cys6_DnaBD"/>
</dbReference>
<accession>A0A1L9RFE0</accession>
<dbReference type="GO" id="GO:0000981">
    <property type="term" value="F:DNA-binding transcription factor activity, RNA polymerase II-specific"/>
    <property type="evidence" value="ECO:0007669"/>
    <property type="project" value="InterPro"/>
</dbReference>
<dbReference type="InterPro" id="IPR036864">
    <property type="entry name" value="Zn2-C6_fun-type_DNA-bd_sf"/>
</dbReference>
<evidence type="ECO:0000313" key="8">
    <source>
        <dbReference type="EMBL" id="OJJ33588.1"/>
    </source>
</evidence>
<feature type="domain" description="Zn(2)-C6 fungal-type" evidence="7">
    <location>
        <begin position="14"/>
        <end position="43"/>
    </location>
</feature>
<dbReference type="GO" id="GO:0043565">
    <property type="term" value="F:sequence-specific DNA binding"/>
    <property type="evidence" value="ECO:0007669"/>
    <property type="project" value="TreeGrafter"/>
</dbReference>
<keyword evidence="5" id="KW-0804">Transcription</keyword>
<dbReference type="SMART" id="SM00066">
    <property type="entry name" value="GAL4"/>
    <property type="match status" value="1"/>
</dbReference>
<dbReference type="InterPro" id="IPR007219">
    <property type="entry name" value="XnlR_reg_dom"/>
</dbReference>
<dbReference type="GeneID" id="63744462"/>
<evidence type="ECO:0000256" key="2">
    <source>
        <dbReference type="ARBA" id="ARBA00022723"/>
    </source>
</evidence>
<protein>
    <recommendedName>
        <fullName evidence="7">Zn(2)-C6 fungal-type domain-containing protein</fullName>
    </recommendedName>
</protein>
<evidence type="ECO:0000256" key="1">
    <source>
        <dbReference type="ARBA" id="ARBA00004123"/>
    </source>
</evidence>
<keyword evidence="3" id="KW-0805">Transcription regulation</keyword>
<dbReference type="PROSITE" id="PS00463">
    <property type="entry name" value="ZN2_CY6_FUNGAL_1"/>
    <property type="match status" value="1"/>
</dbReference>
<dbReference type="GO" id="GO:0006351">
    <property type="term" value="P:DNA-templated transcription"/>
    <property type="evidence" value="ECO:0007669"/>
    <property type="project" value="InterPro"/>
</dbReference>
<dbReference type="OrthoDB" id="3548654at2759"/>
<organism evidence="8 9">
    <name type="scientific">Aspergillus wentii DTO 134E9</name>
    <dbReference type="NCBI Taxonomy" id="1073089"/>
    <lineage>
        <taxon>Eukaryota</taxon>
        <taxon>Fungi</taxon>
        <taxon>Dikarya</taxon>
        <taxon>Ascomycota</taxon>
        <taxon>Pezizomycotina</taxon>
        <taxon>Eurotiomycetes</taxon>
        <taxon>Eurotiomycetidae</taxon>
        <taxon>Eurotiales</taxon>
        <taxon>Aspergillaceae</taxon>
        <taxon>Aspergillus</taxon>
        <taxon>Aspergillus subgen. Cremei</taxon>
    </lineage>
</organism>
<proteinExistence type="predicted"/>
<keyword evidence="6" id="KW-0539">Nucleus</keyword>
<dbReference type="Pfam" id="PF04082">
    <property type="entry name" value="Fungal_trans"/>
    <property type="match status" value="1"/>
</dbReference>
<dbReference type="CDD" id="cd00067">
    <property type="entry name" value="GAL4"/>
    <property type="match status" value="1"/>
</dbReference>
<gene>
    <name evidence="8" type="ORF">ASPWEDRAFT_115897</name>
</gene>
<evidence type="ECO:0000256" key="6">
    <source>
        <dbReference type="ARBA" id="ARBA00023242"/>
    </source>
</evidence>
<name>A0A1L9RFE0_ASPWE</name>
<dbReference type="SUPFAM" id="SSF57701">
    <property type="entry name" value="Zn2/Cys6 DNA-binding domain"/>
    <property type="match status" value="1"/>
</dbReference>
<dbReference type="PROSITE" id="PS50048">
    <property type="entry name" value="ZN2_CY6_FUNGAL_2"/>
    <property type="match status" value="1"/>
</dbReference>
<dbReference type="STRING" id="1073089.A0A1L9RFE0"/>
<dbReference type="AlphaFoldDB" id="A0A1L9RFE0"/>
<dbReference type="GO" id="GO:0045944">
    <property type="term" value="P:positive regulation of transcription by RNA polymerase II"/>
    <property type="evidence" value="ECO:0007669"/>
    <property type="project" value="TreeGrafter"/>
</dbReference>
<evidence type="ECO:0000313" key="9">
    <source>
        <dbReference type="Proteomes" id="UP000184383"/>
    </source>
</evidence>
<evidence type="ECO:0000256" key="5">
    <source>
        <dbReference type="ARBA" id="ARBA00023163"/>
    </source>
</evidence>
<dbReference type="Pfam" id="PF00172">
    <property type="entry name" value="Zn_clus"/>
    <property type="match status" value="1"/>
</dbReference>
<dbReference type="CDD" id="cd12148">
    <property type="entry name" value="fungal_TF_MHR"/>
    <property type="match status" value="1"/>
</dbReference>
<sequence>MQTDRRKARRTSNACIACRHSKIKCSGNEPCNNCQRRMIHCEFAEGVNKIIVSERYLRELERQVQEHQKNNHNVPSPSLSQSDTIDTAGMPLDVAEESPPATGYARSIWTNPFTLPSTTIKNTKPNRRHWIWLAPSSTWSFTARLTIMMTEKLHNKYPDHAPVLLEREIYPLQLSRCAANDPPDTSRLPSLDHALYLFNIAKFHLGQNYQFFNEGLFVSRLREFYHGDAASIVNEDRLWFIQLLLVFAFGTAFRLGSRNKDPPGSTFFVRAMSLMPEHISLWKHSVVAIEVLALAGLYLYSIDQREAAHIYAIRIAQFEGLHTQLPDDQLGAETVTRCRNLWWTLYIMDSHFSSSVGLPTTTQDSDISTSIEPSSRCSHKEVILSLQAKLSRLLSFIMATVYKSEKTQLGVFLDTTRSILHSLAGHAEEVERMVHSRFRNSVDRTPNGTRHITLLYHQCVIVATRPLLLSVLKEWFENDSHEREDWQDFLTPTETLISIGIKSADKTLQILSEDDGLLEVFLPYDLEFTYAATLHLAIANTLFPKGNDHAYSQKAHLILDEMIAKGNKVAEVRKAELSHLEALLEQLAARAKSQGFQTLTLSNSPRAEQENHTGDGEINASVIESEALRTDALSSDIEFLNDIGISSYEFYSIVDQIANPDLPFSILDSRPSGES</sequence>
<dbReference type="PANTHER" id="PTHR47540">
    <property type="entry name" value="THIAMINE REPRESSIBLE GENES REGULATORY PROTEIN THI5"/>
    <property type="match status" value="1"/>
</dbReference>
<dbReference type="EMBL" id="KV878214">
    <property type="protein sequence ID" value="OJJ33588.1"/>
    <property type="molecule type" value="Genomic_DNA"/>
</dbReference>
<dbReference type="Gene3D" id="4.10.240.10">
    <property type="entry name" value="Zn(2)-C6 fungal-type DNA-binding domain"/>
    <property type="match status" value="1"/>
</dbReference>